<dbReference type="AlphaFoldDB" id="A0A0A9D1S5"/>
<feature type="compositionally biased region" description="Basic residues" evidence="1">
    <location>
        <begin position="10"/>
        <end position="44"/>
    </location>
</feature>
<evidence type="ECO:0000256" key="1">
    <source>
        <dbReference type="SAM" id="MobiDB-lite"/>
    </source>
</evidence>
<feature type="region of interest" description="Disordered" evidence="1">
    <location>
        <begin position="51"/>
        <end position="70"/>
    </location>
</feature>
<organism evidence="2">
    <name type="scientific">Arundo donax</name>
    <name type="common">Giant reed</name>
    <name type="synonym">Donax arundinaceus</name>
    <dbReference type="NCBI Taxonomy" id="35708"/>
    <lineage>
        <taxon>Eukaryota</taxon>
        <taxon>Viridiplantae</taxon>
        <taxon>Streptophyta</taxon>
        <taxon>Embryophyta</taxon>
        <taxon>Tracheophyta</taxon>
        <taxon>Spermatophyta</taxon>
        <taxon>Magnoliopsida</taxon>
        <taxon>Liliopsida</taxon>
        <taxon>Poales</taxon>
        <taxon>Poaceae</taxon>
        <taxon>PACMAD clade</taxon>
        <taxon>Arundinoideae</taxon>
        <taxon>Arundineae</taxon>
        <taxon>Arundo</taxon>
    </lineage>
</organism>
<proteinExistence type="predicted"/>
<reference evidence="2" key="2">
    <citation type="journal article" date="2015" name="Data Brief">
        <title>Shoot transcriptome of the giant reed, Arundo donax.</title>
        <authorList>
            <person name="Barrero R.A."/>
            <person name="Guerrero F.D."/>
            <person name="Moolhuijzen P."/>
            <person name="Goolsby J.A."/>
            <person name="Tidwell J."/>
            <person name="Bellgard S.E."/>
            <person name="Bellgard M.I."/>
        </authorList>
    </citation>
    <scope>NUCLEOTIDE SEQUENCE</scope>
    <source>
        <tissue evidence="2">Shoot tissue taken approximately 20 cm above the soil surface</tissue>
    </source>
</reference>
<accession>A0A0A9D1S5</accession>
<dbReference type="EMBL" id="GBRH01216129">
    <property type="protein sequence ID" value="JAD81766.1"/>
    <property type="molecule type" value="Transcribed_RNA"/>
</dbReference>
<sequence length="70" mass="8285">MVGLRELPHPQRRQRPARRPARVRRPARRRHPRAALHHRLRGRAPARALLAGGARRHRGLHLPRPTQWEE</sequence>
<protein>
    <submittedName>
        <fullName evidence="2">Uncharacterized protein</fullName>
    </submittedName>
</protein>
<feature type="region of interest" description="Disordered" evidence="1">
    <location>
        <begin position="1"/>
        <end position="45"/>
    </location>
</feature>
<reference evidence="2" key="1">
    <citation type="submission" date="2014-09" db="EMBL/GenBank/DDBJ databases">
        <authorList>
            <person name="Magalhaes I.L.F."/>
            <person name="Oliveira U."/>
            <person name="Santos F.R."/>
            <person name="Vidigal T.H.D.A."/>
            <person name="Brescovit A.D."/>
            <person name="Santos A.J."/>
        </authorList>
    </citation>
    <scope>NUCLEOTIDE SEQUENCE</scope>
    <source>
        <tissue evidence="2">Shoot tissue taken approximately 20 cm above the soil surface</tissue>
    </source>
</reference>
<evidence type="ECO:0000313" key="2">
    <source>
        <dbReference type="EMBL" id="JAD81766.1"/>
    </source>
</evidence>
<name>A0A0A9D1S5_ARUDO</name>